<evidence type="ECO:0000256" key="14">
    <source>
        <dbReference type="HAMAP-Rule" id="MF_03183"/>
    </source>
</evidence>
<dbReference type="GO" id="GO:0006285">
    <property type="term" value="P:base-excision repair, AP site formation"/>
    <property type="evidence" value="ECO:0007669"/>
    <property type="project" value="UniProtKB-UniRule"/>
</dbReference>
<dbReference type="HAMAP" id="MF_03183">
    <property type="entry name" value="Endonuclease_III_Nth"/>
    <property type="match status" value="1"/>
</dbReference>
<keyword evidence="3" id="KW-0004">4Fe-4S</keyword>
<dbReference type="RefSeq" id="XP_058632743.1">
    <property type="nucleotide sequence ID" value="XM_058776760.1"/>
</dbReference>
<reference evidence="17 18" key="1">
    <citation type="submission" date="2020-04" db="EMBL/GenBank/DDBJ databases">
        <title>Chromosome-level genome assembly of a cyprinid fish Onychostoma macrolepis by integration of Nanopore Sequencing, Bionano and Hi-C technology.</title>
        <authorList>
            <person name="Wang D."/>
        </authorList>
    </citation>
    <scope>NUCLEOTIDE SEQUENCE [LARGE SCALE GENOMIC DNA]</scope>
    <source>
        <strain evidence="17">SWU-2019</strain>
        <tissue evidence="17">Muscle</tissue>
    </source>
</reference>
<evidence type="ECO:0000313" key="18">
    <source>
        <dbReference type="Proteomes" id="UP000579812"/>
    </source>
</evidence>
<dbReference type="FunFam" id="1.10.340.30:FF:000005">
    <property type="entry name" value="Endonuclease III-like protein 1"/>
    <property type="match status" value="1"/>
</dbReference>
<accession>A0A7J6DGA6</accession>
<dbReference type="OrthoDB" id="2099276at2759"/>
<keyword evidence="4" id="KW-0479">Metal-binding</keyword>
<evidence type="ECO:0000256" key="3">
    <source>
        <dbReference type="ARBA" id="ARBA00022485"/>
    </source>
</evidence>
<comment type="caution">
    <text evidence="17">The sequence shown here is derived from an EMBL/GenBank/DDBJ whole genome shotgun (WGS) entry which is preliminary data.</text>
</comment>
<feature type="region of interest" description="Disordered" evidence="15">
    <location>
        <begin position="367"/>
        <end position="470"/>
    </location>
</feature>
<comment type="function">
    <text evidence="14">Bifunctional DNA N-glycosylase with associated apurinic/apyrimidinic (AP) lyase function that catalyzes the first step in base excision repair (BER), the primary repair pathway for the repair of oxidative DNA damage. The DNA N-glycosylase activity releases the damaged DNA base from DNA by cleaving the N-glycosidic bond, leaving an AP site. The AP lyase activity cleaves the phosphodiester bond 3' to the AP site by a beta-elimination. Primarily recognizes and repairs oxidative base damage of pyrimidines.</text>
</comment>
<keyword evidence="10 14" id="KW-0234">DNA repair</keyword>
<dbReference type="GO" id="GO:0005739">
    <property type="term" value="C:mitochondrion"/>
    <property type="evidence" value="ECO:0007669"/>
    <property type="project" value="UniProtKB-SubCell"/>
</dbReference>
<dbReference type="GO" id="GO:0140078">
    <property type="term" value="F:class I DNA-(apurinic or apyrimidinic site) endonuclease activity"/>
    <property type="evidence" value="ECO:0007669"/>
    <property type="project" value="UniProtKB-EC"/>
</dbReference>
<dbReference type="Gene3D" id="1.10.1670.10">
    <property type="entry name" value="Helix-hairpin-Helix base-excision DNA repair enzymes (C-terminal)"/>
    <property type="match status" value="1"/>
</dbReference>
<feature type="compositionally biased region" description="Polar residues" evidence="15">
    <location>
        <begin position="423"/>
        <end position="439"/>
    </location>
</feature>
<evidence type="ECO:0000256" key="13">
    <source>
        <dbReference type="ARBA" id="ARBA00044632"/>
    </source>
</evidence>
<dbReference type="SMART" id="SM00478">
    <property type="entry name" value="ENDO3c"/>
    <property type="match status" value="1"/>
</dbReference>
<evidence type="ECO:0000256" key="11">
    <source>
        <dbReference type="ARBA" id="ARBA00023239"/>
    </source>
</evidence>
<feature type="compositionally biased region" description="Basic residues" evidence="15">
    <location>
        <begin position="441"/>
        <end position="450"/>
    </location>
</feature>
<dbReference type="GO" id="GO:0006289">
    <property type="term" value="P:nucleotide-excision repair"/>
    <property type="evidence" value="ECO:0007669"/>
    <property type="project" value="TreeGrafter"/>
</dbReference>
<dbReference type="GO" id="GO:0051539">
    <property type="term" value="F:4 iron, 4 sulfur cluster binding"/>
    <property type="evidence" value="ECO:0007669"/>
    <property type="project" value="UniProtKB-KW"/>
</dbReference>
<protein>
    <recommendedName>
        <fullName evidence="14">Endonuclease III-like protein 1</fullName>
        <ecNumber evidence="14">3.2.2.-</ecNumber>
        <ecNumber evidence="14">4.2.99.18</ecNumber>
    </recommendedName>
    <alternativeName>
        <fullName evidence="14">Bifunctional DNA N-glycosylase/DNA-(apurinic or apyrimidinic site) lyase</fullName>
        <shortName evidence="14">DNA glycosylase/AP lyase</shortName>
    </alternativeName>
</protein>
<comment type="subcellular location">
    <subcellularLocation>
        <location evidence="14">Nucleus</location>
    </subcellularLocation>
    <subcellularLocation>
        <location evidence="14">Mitochondrion</location>
    </subcellularLocation>
</comment>
<dbReference type="Proteomes" id="UP000579812">
    <property type="component" value="Unassembled WGS sequence"/>
</dbReference>
<dbReference type="InterPro" id="IPR004035">
    <property type="entry name" value="Endouclease-III_FeS-bd_BS"/>
</dbReference>
<keyword evidence="14" id="KW-0539">Nucleus</keyword>
<organism evidence="17 18">
    <name type="scientific">Onychostoma macrolepis</name>
    <dbReference type="NCBI Taxonomy" id="369639"/>
    <lineage>
        <taxon>Eukaryota</taxon>
        <taxon>Metazoa</taxon>
        <taxon>Chordata</taxon>
        <taxon>Craniata</taxon>
        <taxon>Vertebrata</taxon>
        <taxon>Euteleostomi</taxon>
        <taxon>Actinopterygii</taxon>
        <taxon>Neopterygii</taxon>
        <taxon>Teleostei</taxon>
        <taxon>Ostariophysi</taxon>
        <taxon>Cypriniformes</taxon>
        <taxon>Cyprinidae</taxon>
        <taxon>Acrossocheilinae</taxon>
        <taxon>Onychostoma</taxon>
    </lineage>
</organism>
<evidence type="ECO:0000256" key="4">
    <source>
        <dbReference type="ARBA" id="ARBA00022723"/>
    </source>
</evidence>
<dbReference type="InterPro" id="IPR023170">
    <property type="entry name" value="HhH_base_excis_C"/>
</dbReference>
<gene>
    <name evidence="14" type="primary">NTHL1</name>
    <name evidence="17" type="ORF">G5714_000330</name>
</gene>
<evidence type="ECO:0000256" key="8">
    <source>
        <dbReference type="ARBA" id="ARBA00023004"/>
    </source>
</evidence>
<dbReference type="EC" id="4.2.99.18" evidence="14"/>
<keyword evidence="5 14" id="KW-0227">DNA damage</keyword>
<dbReference type="GO" id="GO:0005634">
    <property type="term" value="C:nucleus"/>
    <property type="evidence" value="ECO:0007669"/>
    <property type="project" value="UniProtKB-SubCell"/>
</dbReference>
<feature type="domain" description="HhH-GPD" evidence="16">
    <location>
        <begin position="199"/>
        <end position="349"/>
    </location>
</feature>
<dbReference type="EC" id="3.2.2.-" evidence="14"/>
<evidence type="ECO:0000313" key="17">
    <source>
        <dbReference type="EMBL" id="KAF4118279.1"/>
    </source>
</evidence>
<evidence type="ECO:0000259" key="16">
    <source>
        <dbReference type="SMART" id="SM00478"/>
    </source>
</evidence>
<dbReference type="FunFam" id="1.10.1670.10:FF:000003">
    <property type="entry name" value="Endonuclease III homolog"/>
    <property type="match status" value="1"/>
</dbReference>
<dbReference type="PROSITE" id="PS01155">
    <property type="entry name" value="ENDONUCLEASE_III_2"/>
    <property type="match status" value="1"/>
</dbReference>
<dbReference type="PANTHER" id="PTHR43286">
    <property type="entry name" value="ENDONUCLEASE III-LIKE PROTEIN 1"/>
    <property type="match status" value="1"/>
</dbReference>
<proteinExistence type="inferred from homology"/>
<evidence type="ECO:0000256" key="1">
    <source>
        <dbReference type="ARBA" id="ARBA00001966"/>
    </source>
</evidence>
<dbReference type="InterPro" id="IPR004036">
    <property type="entry name" value="Endonuclease-III-like_CS2"/>
</dbReference>
<comment type="cofactor">
    <cofactor evidence="1">
        <name>[4Fe-4S] cluster</name>
        <dbReference type="ChEBI" id="CHEBI:49883"/>
    </cofactor>
</comment>
<dbReference type="SUPFAM" id="SSF48150">
    <property type="entry name" value="DNA-glycosylase"/>
    <property type="match status" value="1"/>
</dbReference>
<dbReference type="CDD" id="cd00056">
    <property type="entry name" value="ENDO3c"/>
    <property type="match status" value="1"/>
</dbReference>
<dbReference type="EMBL" id="JAAMOB010000001">
    <property type="protein sequence ID" value="KAF4118279.1"/>
    <property type="molecule type" value="Genomic_DNA"/>
</dbReference>
<evidence type="ECO:0000256" key="5">
    <source>
        <dbReference type="ARBA" id="ARBA00022763"/>
    </source>
</evidence>
<dbReference type="GO" id="GO:0003677">
    <property type="term" value="F:DNA binding"/>
    <property type="evidence" value="ECO:0007669"/>
    <property type="project" value="UniProtKB-UniRule"/>
</dbReference>
<dbReference type="InterPro" id="IPR011257">
    <property type="entry name" value="DNA_glycosylase"/>
</dbReference>
<dbReference type="AlphaFoldDB" id="A0A7J6DGA6"/>
<keyword evidence="9" id="KW-0411">Iron-sulfur</keyword>
<feature type="compositionally biased region" description="Polar residues" evidence="15">
    <location>
        <begin position="457"/>
        <end position="470"/>
    </location>
</feature>
<dbReference type="PROSITE" id="PS00764">
    <property type="entry name" value="ENDONUCLEASE_III_1"/>
    <property type="match status" value="1"/>
</dbReference>
<evidence type="ECO:0000256" key="6">
    <source>
        <dbReference type="ARBA" id="ARBA00022801"/>
    </source>
</evidence>
<dbReference type="InterPro" id="IPR003265">
    <property type="entry name" value="HhH-GPD_domain"/>
</dbReference>
<keyword evidence="11 14" id="KW-0456">Lyase</keyword>
<keyword evidence="18" id="KW-1185">Reference proteome</keyword>
<sequence>MLAPVRNLCVYIFNRLTVRMNSPYFTESVAMLDTCATETMVKSDVNKGGIRRLRSRIAQGLRSEDGPPKVKAEVHEQSISVAPLQKHAETPAGEANYTETLSSCNNTTIKVKEEADQAPLTSPRKPRRGRVKVEYEEEEGAELKRERWEPRDWRTQLSFIREMRSKRDAPVDQMGAEKCYDSEAPPEVRHYQVLISLMLSSQTKDHVTGGAMQRLREHGLSVDAILKMDDETLGKLIYPVGFWRTKVKYIKQTTALIQQEFGGDIPDTVEGLMRLPGVGPKMAHLAMDIAWNRVSGIGVDTHVHRISNRLGWTKKETKTPEETRRALEEWLPRDLWSEINWLLVGFGQQVCLPVSPLCSVCLNQHTCPSAHRSSPNKKLKSSPAKPAGNSPADKLASPTKQVKEEPADASLSQRKSTAKQEVLRNQLQEQPTSEDNASSVLKKRSRRKGRAGAQQDRPPSSRQTQRTAET</sequence>
<evidence type="ECO:0000256" key="12">
    <source>
        <dbReference type="ARBA" id="ARBA00023295"/>
    </source>
</evidence>
<keyword evidence="14" id="KW-0496">Mitochondrion</keyword>
<keyword evidence="12 14" id="KW-0326">Glycosidase</keyword>
<keyword evidence="7" id="KW-0809">Transit peptide</keyword>
<comment type="caution">
    <text evidence="14">Lacks conserved residue(s) required for the propagation of feature annotation.</text>
</comment>
<dbReference type="GeneID" id="131541177"/>
<evidence type="ECO:0000256" key="15">
    <source>
        <dbReference type="SAM" id="MobiDB-lite"/>
    </source>
</evidence>
<keyword evidence="8" id="KW-0408">Iron</keyword>
<dbReference type="Pfam" id="PF00730">
    <property type="entry name" value="HhH-GPD"/>
    <property type="match status" value="1"/>
</dbReference>
<evidence type="ECO:0000256" key="2">
    <source>
        <dbReference type="ARBA" id="ARBA00008343"/>
    </source>
</evidence>
<dbReference type="Gene3D" id="1.10.340.30">
    <property type="entry name" value="Hypothetical protein, domain 2"/>
    <property type="match status" value="1"/>
</dbReference>
<comment type="similarity">
    <text evidence="2 14">Belongs to the Nth/MutY family.</text>
</comment>
<evidence type="ECO:0000256" key="9">
    <source>
        <dbReference type="ARBA" id="ARBA00023014"/>
    </source>
</evidence>
<evidence type="ECO:0000256" key="7">
    <source>
        <dbReference type="ARBA" id="ARBA00022946"/>
    </source>
</evidence>
<evidence type="ECO:0000256" key="10">
    <source>
        <dbReference type="ARBA" id="ARBA00023204"/>
    </source>
</evidence>
<keyword evidence="6 14" id="KW-0378">Hydrolase</keyword>
<dbReference type="InterPro" id="IPR000445">
    <property type="entry name" value="HhH_motif"/>
</dbReference>
<dbReference type="GO" id="GO:0000703">
    <property type="term" value="F:oxidized pyrimidine nucleobase lesion DNA N-glycosylase activity"/>
    <property type="evidence" value="ECO:0007669"/>
    <property type="project" value="UniProtKB-UniRule"/>
</dbReference>
<dbReference type="GO" id="GO:0046872">
    <property type="term" value="F:metal ion binding"/>
    <property type="evidence" value="ECO:0007669"/>
    <property type="project" value="UniProtKB-KW"/>
</dbReference>
<dbReference type="InterPro" id="IPR030841">
    <property type="entry name" value="NTH1"/>
</dbReference>
<feature type="region of interest" description="Disordered" evidence="15">
    <location>
        <begin position="112"/>
        <end position="133"/>
    </location>
</feature>
<comment type="catalytic activity">
    <reaction evidence="13 14">
        <text>2'-deoxyribonucleotide-(2'-deoxyribose 5'-phosphate)-2'-deoxyribonucleotide-DNA = a 3'-end 2'-deoxyribonucleotide-(2,3-dehydro-2,3-deoxyribose 5'-phosphate)-DNA + a 5'-end 5'-phospho-2'-deoxyribonucleoside-DNA + H(+)</text>
        <dbReference type="Rhea" id="RHEA:66592"/>
        <dbReference type="Rhea" id="RHEA-COMP:13180"/>
        <dbReference type="Rhea" id="RHEA-COMP:16897"/>
        <dbReference type="Rhea" id="RHEA-COMP:17067"/>
        <dbReference type="ChEBI" id="CHEBI:15378"/>
        <dbReference type="ChEBI" id="CHEBI:136412"/>
        <dbReference type="ChEBI" id="CHEBI:157695"/>
        <dbReference type="ChEBI" id="CHEBI:167181"/>
        <dbReference type="EC" id="4.2.99.18"/>
    </reaction>
</comment>
<dbReference type="Pfam" id="PF00633">
    <property type="entry name" value="HHH"/>
    <property type="match status" value="1"/>
</dbReference>
<name>A0A7J6DGA6_9TELE</name>
<dbReference type="PANTHER" id="PTHR43286:SF1">
    <property type="entry name" value="ENDONUCLEASE III-LIKE PROTEIN 1"/>
    <property type="match status" value="1"/>
</dbReference>